<dbReference type="SMART" id="SM00823">
    <property type="entry name" value="PKS_PP"/>
    <property type="match status" value="1"/>
</dbReference>
<dbReference type="GO" id="GO:0031177">
    <property type="term" value="F:phosphopantetheine binding"/>
    <property type="evidence" value="ECO:0007669"/>
    <property type="project" value="InterPro"/>
</dbReference>
<dbReference type="EMBL" id="WUTW01000012">
    <property type="protein sequence ID" value="MXQ68309.1"/>
    <property type="molecule type" value="Genomic_DNA"/>
</dbReference>
<dbReference type="Gene3D" id="1.10.1200.10">
    <property type="entry name" value="ACP-like"/>
    <property type="match status" value="1"/>
</dbReference>
<dbReference type="InterPro" id="IPR020806">
    <property type="entry name" value="PKS_PP-bd"/>
</dbReference>
<dbReference type="Proteomes" id="UP000431901">
    <property type="component" value="Unassembled WGS sequence"/>
</dbReference>
<comment type="caution">
    <text evidence="4">The sequence shown here is derived from an EMBL/GenBank/DDBJ whole genome shotgun (WGS) entry which is preliminary data.</text>
</comment>
<dbReference type="SUPFAM" id="SSF47336">
    <property type="entry name" value="ACP-like"/>
    <property type="match status" value="1"/>
</dbReference>
<evidence type="ECO:0000256" key="1">
    <source>
        <dbReference type="ARBA" id="ARBA00022450"/>
    </source>
</evidence>
<feature type="domain" description="Carrier" evidence="3">
    <location>
        <begin position="1"/>
        <end position="75"/>
    </location>
</feature>
<evidence type="ECO:0000313" key="4">
    <source>
        <dbReference type="EMBL" id="MXQ68309.1"/>
    </source>
</evidence>
<keyword evidence="5" id="KW-1185">Reference proteome</keyword>
<proteinExistence type="predicted"/>
<accession>A0A6I4WBN6</accession>
<evidence type="ECO:0000256" key="2">
    <source>
        <dbReference type="ARBA" id="ARBA00022553"/>
    </source>
</evidence>
<organism evidence="4 5">
    <name type="scientific">Actinomadura rayongensis</name>
    <dbReference type="NCBI Taxonomy" id="1429076"/>
    <lineage>
        <taxon>Bacteria</taxon>
        <taxon>Bacillati</taxon>
        <taxon>Actinomycetota</taxon>
        <taxon>Actinomycetes</taxon>
        <taxon>Streptosporangiales</taxon>
        <taxon>Thermomonosporaceae</taxon>
        <taxon>Actinomadura</taxon>
    </lineage>
</organism>
<dbReference type="PROSITE" id="PS00012">
    <property type="entry name" value="PHOSPHOPANTETHEINE"/>
    <property type="match status" value="1"/>
</dbReference>
<sequence>MGENRAWAAMVAEDAGIDRTQLRPQDTFEHLGLDSLALLRLRVRLEEDFGVWLDETEFNATTTVAELEHLMSAREAARG</sequence>
<evidence type="ECO:0000313" key="5">
    <source>
        <dbReference type="Proteomes" id="UP000431901"/>
    </source>
</evidence>
<keyword evidence="2" id="KW-0597">Phosphoprotein</keyword>
<evidence type="ECO:0000259" key="3">
    <source>
        <dbReference type="PROSITE" id="PS50075"/>
    </source>
</evidence>
<name>A0A6I4WBN6_9ACTN</name>
<keyword evidence="1" id="KW-0596">Phosphopantetheine</keyword>
<reference evidence="4 5" key="1">
    <citation type="submission" date="2019-12" db="EMBL/GenBank/DDBJ databases">
        <title>Nocardia macrotermitis sp. nov. and Nocardia aurantia sp. nov., isolated from the gut of the fungus growing-termite Macrotermes natalensis.</title>
        <authorList>
            <person name="Christine B."/>
            <person name="Rene B."/>
        </authorList>
    </citation>
    <scope>NUCLEOTIDE SEQUENCE [LARGE SCALE GENOMIC DNA]</scope>
    <source>
        <strain evidence="4 5">DSM 102126</strain>
    </source>
</reference>
<dbReference type="InterPro" id="IPR009081">
    <property type="entry name" value="PP-bd_ACP"/>
</dbReference>
<dbReference type="Pfam" id="PF00550">
    <property type="entry name" value="PP-binding"/>
    <property type="match status" value="1"/>
</dbReference>
<gene>
    <name evidence="4" type="ORF">GQ466_30260</name>
</gene>
<dbReference type="AlphaFoldDB" id="A0A6I4WBN6"/>
<protein>
    <recommendedName>
        <fullName evidence="3">Carrier domain-containing protein</fullName>
    </recommendedName>
</protein>
<dbReference type="InterPro" id="IPR036736">
    <property type="entry name" value="ACP-like_sf"/>
</dbReference>
<dbReference type="PROSITE" id="PS50075">
    <property type="entry name" value="CARRIER"/>
    <property type="match status" value="1"/>
</dbReference>
<dbReference type="InterPro" id="IPR006162">
    <property type="entry name" value="Ppantetheine_attach_site"/>
</dbReference>
<dbReference type="RefSeq" id="WP_161106496.1">
    <property type="nucleotide sequence ID" value="NZ_JBHLYI010000019.1"/>
</dbReference>